<proteinExistence type="predicted"/>
<keyword evidence="2" id="KW-1185">Reference proteome</keyword>
<dbReference type="Proteomes" id="UP000288212">
    <property type="component" value="Unassembled WGS sequence"/>
</dbReference>
<comment type="caution">
    <text evidence="1">The sequence shown here is derived from an EMBL/GenBank/DDBJ whole genome shotgun (WGS) entry which is preliminary data.</text>
</comment>
<dbReference type="AlphaFoldDB" id="A0A432VUI6"/>
<evidence type="ECO:0000313" key="2">
    <source>
        <dbReference type="Proteomes" id="UP000288212"/>
    </source>
</evidence>
<accession>A0A432VUI6</accession>
<dbReference type="InterPro" id="IPR051209">
    <property type="entry name" value="FAD-bind_Monooxygenase_sf"/>
</dbReference>
<dbReference type="OrthoDB" id="312624at2"/>
<name>A0A432VUI6_9GAMM</name>
<evidence type="ECO:0000313" key="1">
    <source>
        <dbReference type="EMBL" id="RUO20142.1"/>
    </source>
</evidence>
<dbReference type="InterPro" id="IPR036188">
    <property type="entry name" value="FAD/NAD-bd_sf"/>
</dbReference>
<dbReference type="GO" id="GO:0004497">
    <property type="term" value="F:monooxygenase activity"/>
    <property type="evidence" value="ECO:0007669"/>
    <property type="project" value="UniProtKB-KW"/>
</dbReference>
<dbReference type="PANTHER" id="PTHR42877">
    <property type="entry name" value="L-ORNITHINE N(5)-MONOOXYGENASE-RELATED"/>
    <property type="match status" value="1"/>
</dbReference>
<dbReference type="Gene3D" id="3.50.50.60">
    <property type="entry name" value="FAD/NAD(P)-binding domain"/>
    <property type="match status" value="3"/>
</dbReference>
<keyword evidence="1" id="KW-0560">Oxidoreductase</keyword>
<gene>
    <name evidence="1" type="ORF">CWE06_05820</name>
</gene>
<organism evidence="1 2">
    <name type="scientific">Aliidiomarina haloalkalitolerans</name>
    <dbReference type="NCBI Taxonomy" id="859059"/>
    <lineage>
        <taxon>Bacteria</taxon>
        <taxon>Pseudomonadati</taxon>
        <taxon>Pseudomonadota</taxon>
        <taxon>Gammaproteobacteria</taxon>
        <taxon>Alteromonadales</taxon>
        <taxon>Idiomarinaceae</taxon>
        <taxon>Aliidiomarina</taxon>
    </lineage>
</organism>
<reference evidence="1 2" key="1">
    <citation type="journal article" date="2011" name="Front. Microbiol.">
        <title>Genomic signatures of strain selection and enhancement in Bacillus atrophaeus var. globigii, a historical biowarfare simulant.</title>
        <authorList>
            <person name="Gibbons H.S."/>
            <person name="Broomall S.M."/>
            <person name="McNew L.A."/>
            <person name="Daligault H."/>
            <person name="Chapman C."/>
            <person name="Bruce D."/>
            <person name="Karavis M."/>
            <person name="Krepps M."/>
            <person name="McGregor P.A."/>
            <person name="Hong C."/>
            <person name="Park K.H."/>
            <person name="Akmal A."/>
            <person name="Feldman A."/>
            <person name="Lin J.S."/>
            <person name="Chang W.E."/>
            <person name="Higgs B.W."/>
            <person name="Demirev P."/>
            <person name="Lindquist J."/>
            <person name="Liem A."/>
            <person name="Fochler E."/>
            <person name="Read T.D."/>
            <person name="Tapia R."/>
            <person name="Johnson S."/>
            <person name="Bishop-Lilly K.A."/>
            <person name="Detter C."/>
            <person name="Han C."/>
            <person name="Sozhamannan S."/>
            <person name="Rosenzweig C.N."/>
            <person name="Skowronski E.W."/>
        </authorList>
    </citation>
    <scope>NUCLEOTIDE SEQUENCE [LARGE SCALE GENOMIC DNA]</scope>
    <source>
        <strain evidence="1 2">AK5</strain>
    </source>
</reference>
<protein>
    <submittedName>
        <fullName evidence="1">4-hydroxyacetophenone monooxygenase</fullName>
    </submittedName>
</protein>
<sequence>MNKPHDLIIIGSGFGGIGMAIQLKKAGRDDFLILEKADSVGGTWRDNTYPGAACDVESHLYSFSFAPKHDWSRRYSGHAEIKAYIESCVARFELQQHLRFGAEVSELVFNDARNVWQVHLSTGEVLESRVVITAMGQLNQPRYPDIQGLEQFNGPVFHSARWDHSVSLQGKRIGVIGTGASAIQFVPQLAQVAQELHVFQRSGSWVIGKNDRPFKPWEQWLFRHVPGAARLYRTFLYVKSESRAVVFTRFHWLLKYGEWRARWLARRDVKNRMKRQQLIPDYQVGCNRILLANDWYSSVDLPHVNLVTQPIQEVTANGVVTSDGTLHNADVLVLGTGFRASEFLTPLRVIGRGGLNLNTAWAQGAEAYKGISVHGFPNLFMLYGPNTNLSHSSILLMLESQIHYVLACLHQLDVRQSVAMDVKPESQRKYVSALQRKLGRAVWSSGCSSWYLDANGRNVVNWYGFTFSYRWQTRHVNAADYQWFTGGSRKG</sequence>
<dbReference type="Pfam" id="PF13738">
    <property type="entry name" value="Pyr_redox_3"/>
    <property type="match status" value="1"/>
</dbReference>
<dbReference type="RefSeq" id="WP_126792106.1">
    <property type="nucleotide sequence ID" value="NZ_PIPI01000003.1"/>
</dbReference>
<dbReference type="PRINTS" id="PR00411">
    <property type="entry name" value="PNDRDTASEI"/>
</dbReference>
<keyword evidence="1" id="KW-0503">Monooxygenase</keyword>
<dbReference type="PANTHER" id="PTHR42877:SF4">
    <property type="entry name" value="FAD_NAD(P)-BINDING DOMAIN-CONTAINING PROTEIN-RELATED"/>
    <property type="match status" value="1"/>
</dbReference>
<dbReference type="EMBL" id="PIPI01000003">
    <property type="protein sequence ID" value="RUO20142.1"/>
    <property type="molecule type" value="Genomic_DNA"/>
</dbReference>
<dbReference type="SUPFAM" id="SSF51905">
    <property type="entry name" value="FAD/NAD(P)-binding domain"/>
    <property type="match status" value="2"/>
</dbReference>